<keyword evidence="2" id="KW-1003">Cell membrane</keyword>
<feature type="domain" description="ABC3 transporter permease C-terminal" evidence="7">
    <location>
        <begin position="712"/>
        <end position="825"/>
    </location>
</feature>
<evidence type="ECO:0000259" key="7">
    <source>
        <dbReference type="Pfam" id="PF02687"/>
    </source>
</evidence>
<evidence type="ECO:0000256" key="6">
    <source>
        <dbReference type="SAM" id="Phobius"/>
    </source>
</evidence>
<comment type="subcellular location">
    <subcellularLocation>
        <location evidence="1">Cell membrane</location>
        <topology evidence="1">Multi-pass membrane protein</topology>
    </subcellularLocation>
</comment>
<evidence type="ECO:0000256" key="3">
    <source>
        <dbReference type="ARBA" id="ARBA00022692"/>
    </source>
</evidence>
<dbReference type="InterPro" id="IPR003838">
    <property type="entry name" value="ABC3_permease_C"/>
</dbReference>
<proteinExistence type="predicted"/>
<organism evidence="9 10">
    <name type="scientific">Roseivirga spongicola</name>
    <dbReference type="NCBI Taxonomy" id="333140"/>
    <lineage>
        <taxon>Bacteria</taxon>
        <taxon>Pseudomonadati</taxon>
        <taxon>Bacteroidota</taxon>
        <taxon>Cytophagia</taxon>
        <taxon>Cytophagales</taxon>
        <taxon>Roseivirgaceae</taxon>
        <taxon>Roseivirga</taxon>
    </lineage>
</organism>
<feature type="transmembrane region" description="Helical" evidence="6">
    <location>
        <begin position="300"/>
        <end position="322"/>
    </location>
</feature>
<dbReference type="InterPro" id="IPR025857">
    <property type="entry name" value="MacB_PCD"/>
</dbReference>
<feature type="domain" description="MacB-like periplasmic core" evidence="8">
    <location>
        <begin position="36"/>
        <end position="228"/>
    </location>
</feature>
<feature type="transmembrane region" description="Helical" evidence="6">
    <location>
        <begin position="795"/>
        <end position="815"/>
    </location>
</feature>
<evidence type="ECO:0000259" key="8">
    <source>
        <dbReference type="Pfam" id="PF12704"/>
    </source>
</evidence>
<evidence type="ECO:0000256" key="4">
    <source>
        <dbReference type="ARBA" id="ARBA00022989"/>
    </source>
</evidence>
<evidence type="ECO:0000313" key="10">
    <source>
        <dbReference type="Proteomes" id="UP000075606"/>
    </source>
</evidence>
<reference evidence="9 10" key="1">
    <citation type="submission" date="2016-01" db="EMBL/GenBank/DDBJ databases">
        <title>Genome sequencing of Roseivirga spongicola UST030701-084.</title>
        <authorList>
            <person name="Selvaratnam C."/>
            <person name="Thevarajoo S."/>
            <person name="Goh K.M."/>
            <person name="Ee R."/>
            <person name="Chan K.-G."/>
            <person name="Chong C.S."/>
        </authorList>
    </citation>
    <scope>NUCLEOTIDE SEQUENCE [LARGE SCALE GENOMIC DNA]</scope>
    <source>
        <strain evidence="9 10">UST030701-084</strain>
    </source>
</reference>
<dbReference type="STRING" id="333140.AWW68_11800"/>
<feature type="domain" description="ABC3 transporter permease C-terminal" evidence="7">
    <location>
        <begin position="306"/>
        <end position="422"/>
    </location>
</feature>
<feature type="transmembrane region" description="Helical" evidence="6">
    <location>
        <begin position="439"/>
        <end position="464"/>
    </location>
</feature>
<evidence type="ECO:0000256" key="5">
    <source>
        <dbReference type="ARBA" id="ARBA00023136"/>
    </source>
</evidence>
<protein>
    <recommendedName>
        <fullName evidence="11">ABC transporter permease</fullName>
    </recommendedName>
</protein>
<feature type="transmembrane region" description="Helical" evidence="6">
    <location>
        <begin position="709"/>
        <end position="733"/>
    </location>
</feature>
<accession>A0A150X3U7</accession>
<sequence>MPTLQKLFVKNKNSKEMLKNHIFIAFRNFKKKKAFTLINVLGLTVGMTVCLLILAYAKYELSYDRYHSNAPDIYRVSVDLYSGDVLNTRDAQCYPAVGQMAVDNFPEIEAYAMARHYGRMLLKRDEIAFNEDRLYFANQSWLEVFDAPAIYGDLNSALDGPDKIVLTESAAKKYFGDSNPVGEKLGVVPGGGQVVMQVTAVIKDVPKNSHLTYDVLISWESGVKHLGWEYAEWNANNEFMYLLANQDIDNSFQHKLNATYFELTEKFEDRGDSLAVQALTDIHLYSDKSFEAEVNGDVTIVNILLIVAAFVLLVAWVNYINLSTAKSLERAKEVGVRKVLGTTRGTLVFQFLMESFIINLLALVLTFTCLQGVLPLFNSFSSLDLEINLFNDEQLLWQVALFYIIGSLASGLYPAFVLSNYKPLTVLRGKLRDSKRGSILRRGLVVFQFLITMVLLVGTLTIYLQVNHMREQKLGFDKEQLVVLRAPLLPESDEVIATKFNSLRAELNSLPQVKSVAFSETMIGRGTIDLNSTTGISSIENNAGGDLNFYMYRVDSAYLSTLGIEILAGRNFSHNMDAPAFADDSNLISGIILNETGRELLGFNSNEEAVNKPIKLWGKERRVVGVIDDYNHNSLKLKVDPLFMMFDKHLTATNFISVKIAEGTEDYREVLSSIEDKFSSLYKESDFEYYFLDEAFDQQYKADQQFGTIFTTFSIITIFVAILGLFGLVLYEVQQRIKEIGIRKVLGASVSSIIGLFSISFLKLIGIAIILSIPIAFLSMQEWLSAYAYRIELNVALFAIPAIVLVLIALSTIVIQALRVAQANPVEALRDE</sequence>
<comment type="caution">
    <text evidence="9">The sequence shown here is derived from an EMBL/GenBank/DDBJ whole genome shotgun (WGS) entry which is preliminary data.</text>
</comment>
<feature type="transmembrane region" description="Helical" evidence="6">
    <location>
        <begin position="397"/>
        <end position="418"/>
    </location>
</feature>
<keyword evidence="5 6" id="KW-0472">Membrane</keyword>
<evidence type="ECO:0000313" key="9">
    <source>
        <dbReference type="EMBL" id="KYG73383.1"/>
    </source>
</evidence>
<dbReference type="PANTHER" id="PTHR30572">
    <property type="entry name" value="MEMBRANE COMPONENT OF TRANSPORTER-RELATED"/>
    <property type="match status" value="1"/>
</dbReference>
<dbReference type="PANTHER" id="PTHR30572:SF18">
    <property type="entry name" value="ABC-TYPE MACROLIDE FAMILY EXPORT SYSTEM PERMEASE COMPONENT 2"/>
    <property type="match status" value="1"/>
</dbReference>
<feature type="transmembrane region" description="Helical" evidence="6">
    <location>
        <begin position="34"/>
        <end position="57"/>
    </location>
</feature>
<evidence type="ECO:0008006" key="11">
    <source>
        <dbReference type="Google" id="ProtNLM"/>
    </source>
</evidence>
<gene>
    <name evidence="9" type="ORF">AWW68_11800</name>
</gene>
<dbReference type="InterPro" id="IPR050250">
    <property type="entry name" value="Macrolide_Exporter_MacB"/>
</dbReference>
<keyword evidence="10" id="KW-1185">Reference proteome</keyword>
<dbReference type="Pfam" id="PF12704">
    <property type="entry name" value="MacB_PCD"/>
    <property type="match status" value="1"/>
</dbReference>
<dbReference type="GO" id="GO:0005886">
    <property type="term" value="C:plasma membrane"/>
    <property type="evidence" value="ECO:0007669"/>
    <property type="project" value="UniProtKB-SubCell"/>
</dbReference>
<evidence type="ECO:0000256" key="2">
    <source>
        <dbReference type="ARBA" id="ARBA00022475"/>
    </source>
</evidence>
<name>A0A150X3U7_9BACT</name>
<evidence type="ECO:0000256" key="1">
    <source>
        <dbReference type="ARBA" id="ARBA00004651"/>
    </source>
</evidence>
<dbReference type="Proteomes" id="UP000075606">
    <property type="component" value="Unassembled WGS sequence"/>
</dbReference>
<dbReference type="OrthoDB" id="5933722at2"/>
<keyword evidence="3 6" id="KW-0812">Transmembrane</keyword>
<dbReference type="EMBL" id="LRPC01000028">
    <property type="protein sequence ID" value="KYG73383.1"/>
    <property type="molecule type" value="Genomic_DNA"/>
</dbReference>
<feature type="transmembrane region" description="Helical" evidence="6">
    <location>
        <begin position="745"/>
        <end position="775"/>
    </location>
</feature>
<dbReference type="Pfam" id="PF02687">
    <property type="entry name" value="FtsX"/>
    <property type="match status" value="2"/>
</dbReference>
<feature type="transmembrane region" description="Helical" evidence="6">
    <location>
        <begin position="356"/>
        <end position="377"/>
    </location>
</feature>
<dbReference type="GO" id="GO:0022857">
    <property type="term" value="F:transmembrane transporter activity"/>
    <property type="evidence" value="ECO:0007669"/>
    <property type="project" value="TreeGrafter"/>
</dbReference>
<dbReference type="AlphaFoldDB" id="A0A150X3U7"/>
<keyword evidence="4 6" id="KW-1133">Transmembrane helix</keyword>